<evidence type="ECO:0000256" key="3">
    <source>
        <dbReference type="ARBA" id="ARBA00022527"/>
    </source>
</evidence>
<dbReference type="InterPro" id="IPR011009">
    <property type="entry name" value="Kinase-like_dom_sf"/>
</dbReference>
<protein>
    <recommendedName>
        <fullName evidence="7">Protein kinase domain-containing protein</fullName>
    </recommendedName>
</protein>
<evidence type="ECO:0000259" key="7">
    <source>
        <dbReference type="PROSITE" id="PS50011"/>
    </source>
</evidence>
<keyword evidence="9" id="KW-1185">Reference proteome</keyword>
<dbReference type="EMBL" id="JBJUIK010000013">
    <property type="protein sequence ID" value="KAL3507657.1"/>
    <property type="molecule type" value="Genomic_DNA"/>
</dbReference>
<evidence type="ECO:0000256" key="6">
    <source>
        <dbReference type="SAM" id="MobiDB-lite"/>
    </source>
</evidence>
<feature type="domain" description="Protein kinase" evidence="7">
    <location>
        <begin position="1"/>
        <end position="290"/>
    </location>
</feature>
<evidence type="ECO:0000313" key="8">
    <source>
        <dbReference type="EMBL" id="KAL3507657.1"/>
    </source>
</evidence>
<feature type="region of interest" description="Disordered" evidence="6">
    <location>
        <begin position="69"/>
        <end position="94"/>
    </location>
</feature>
<dbReference type="InterPro" id="IPR008271">
    <property type="entry name" value="Ser/Thr_kinase_AS"/>
</dbReference>
<dbReference type="PANTHER" id="PTHR47985:SF4">
    <property type="entry name" value="SERINE_THREONINE-PROTEIN KINASE PBL27"/>
    <property type="match status" value="1"/>
</dbReference>
<feature type="compositionally biased region" description="Basic and acidic residues" evidence="6">
    <location>
        <begin position="312"/>
        <end position="321"/>
    </location>
</feature>
<evidence type="ECO:0000313" key="9">
    <source>
        <dbReference type="Proteomes" id="UP001630127"/>
    </source>
</evidence>
<organism evidence="8 9">
    <name type="scientific">Cinchona calisaya</name>
    <dbReference type="NCBI Taxonomy" id="153742"/>
    <lineage>
        <taxon>Eukaryota</taxon>
        <taxon>Viridiplantae</taxon>
        <taxon>Streptophyta</taxon>
        <taxon>Embryophyta</taxon>
        <taxon>Tracheophyta</taxon>
        <taxon>Spermatophyta</taxon>
        <taxon>Magnoliopsida</taxon>
        <taxon>eudicotyledons</taxon>
        <taxon>Gunneridae</taxon>
        <taxon>Pentapetalae</taxon>
        <taxon>asterids</taxon>
        <taxon>lamiids</taxon>
        <taxon>Gentianales</taxon>
        <taxon>Rubiaceae</taxon>
        <taxon>Cinchonoideae</taxon>
        <taxon>Cinchoneae</taxon>
        <taxon>Cinchona</taxon>
    </lineage>
</organism>
<evidence type="ECO:0000256" key="2">
    <source>
        <dbReference type="ARBA" id="ARBA00022475"/>
    </source>
</evidence>
<accession>A0ABD2YJU0</accession>
<keyword evidence="3" id="KW-0808">Transferase</keyword>
<dbReference type="SUPFAM" id="SSF56112">
    <property type="entry name" value="Protein kinase-like (PK-like)"/>
    <property type="match status" value="1"/>
</dbReference>
<feature type="compositionally biased region" description="Basic and acidic residues" evidence="6">
    <location>
        <begin position="340"/>
        <end position="354"/>
    </location>
</feature>
<feature type="compositionally biased region" description="Basic and acidic residues" evidence="6">
    <location>
        <begin position="394"/>
        <end position="412"/>
    </location>
</feature>
<reference evidence="8 9" key="1">
    <citation type="submission" date="2024-11" db="EMBL/GenBank/DDBJ databases">
        <title>A near-complete genome assembly of Cinchona calisaya.</title>
        <authorList>
            <person name="Lian D.C."/>
            <person name="Zhao X.W."/>
            <person name="Wei L."/>
        </authorList>
    </citation>
    <scope>NUCLEOTIDE SEQUENCE [LARGE SCALE GENOMIC DNA]</scope>
    <source>
        <tissue evidence="8">Nenye</tissue>
    </source>
</reference>
<dbReference type="Gene3D" id="1.10.510.10">
    <property type="entry name" value="Transferase(Phosphotransferase) domain 1"/>
    <property type="match status" value="1"/>
</dbReference>
<evidence type="ECO:0000256" key="4">
    <source>
        <dbReference type="ARBA" id="ARBA00023136"/>
    </source>
</evidence>
<keyword evidence="2" id="KW-1003">Cell membrane</keyword>
<evidence type="ECO:0000256" key="5">
    <source>
        <dbReference type="ARBA" id="ARBA00023288"/>
    </source>
</evidence>
<dbReference type="AlphaFoldDB" id="A0ABD2YJU0"/>
<dbReference type="PANTHER" id="PTHR47985">
    <property type="entry name" value="OS07G0668900 PROTEIN"/>
    <property type="match status" value="1"/>
</dbReference>
<dbReference type="PROSITE" id="PS00108">
    <property type="entry name" value="PROTEIN_KINASE_ST"/>
    <property type="match status" value="1"/>
</dbReference>
<keyword evidence="5" id="KW-0449">Lipoprotein</keyword>
<gene>
    <name evidence="8" type="ORF">ACH5RR_033039</name>
</gene>
<feature type="compositionally biased region" description="Basic and acidic residues" evidence="6">
    <location>
        <begin position="361"/>
        <end position="387"/>
    </location>
</feature>
<dbReference type="GO" id="GO:0004674">
    <property type="term" value="F:protein serine/threonine kinase activity"/>
    <property type="evidence" value="ECO:0007669"/>
    <property type="project" value="UniProtKB-KW"/>
</dbReference>
<evidence type="ECO:0000256" key="1">
    <source>
        <dbReference type="ARBA" id="ARBA00004193"/>
    </source>
</evidence>
<proteinExistence type="predicted"/>
<keyword evidence="3" id="KW-0418">Kinase</keyword>
<name>A0ABD2YJU0_9GENT</name>
<comment type="caution">
    <text evidence="8">The sequence shown here is derived from an EMBL/GenBank/DDBJ whole genome shotgun (WGS) entry which is preliminary data.</text>
</comment>
<sequence length="412" mass="46161">MYDKVLVMLPLLQQLKELQKNHDGFLLEGLEGFGFCQLFPTHPVPELIFGMSEEVDSISITMEQGGNECTENAATQPSSPKKAEFGSEHTQRKKKEIAPRSEAWIHFRRFLVDGRWKAECLYCRRDYAADRAKGLQYFHYKANPPVIYSDLKSSNILLDEGYHPKLSDFGLARLGLVGDKTHVSTRVMGKYGYGAPEYARTSQLTLKSNVYSFGVVFLELIAGRKAINNTRFCPLFKDAGSFQKMADPLLQGCYPMRGLYQALAVAAMCLQERAATRPLIGDVVTSLTYLASQTYDPNATTQSSKVGPSIPKSKEVRRSMADEVDSPNELGCGFHASLSTHKDSPNSRKRDSAKEFNTGAELRRIETRGESGRKLVLDESERPESQRDSPLSADRARETPRNRDLDRERAVA</sequence>
<feature type="compositionally biased region" description="Polar residues" evidence="6">
    <location>
        <begin position="297"/>
        <end position="306"/>
    </location>
</feature>
<dbReference type="Pfam" id="PF00069">
    <property type="entry name" value="Pkinase"/>
    <property type="match status" value="1"/>
</dbReference>
<feature type="compositionally biased region" description="Polar residues" evidence="6">
    <location>
        <begin position="69"/>
        <end position="79"/>
    </location>
</feature>
<dbReference type="SMART" id="SM00220">
    <property type="entry name" value="S_TKc"/>
    <property type="match status" value="1"/>
</dbReference>
<feature type="compositionally biased region" description="Basic and acidic residues" evidence="6">
    <location>
        <begin position="81"/>
        <end position="94"/>
    </location>
</feature>
<dbReference type="GO" id="GO:0005886">
    <property type="term" value="C:plasma membrane"/>
    <property type="evidence" value="ECO:0007669"/>
    <property type="project" value="UniProtKB-SubCell"/>
</dbReference>
<feature type="region of interest" description="Disordered" evidence="6">
    <location>
        <begin position="297"/>
        <end position="412"/>
    </location>
</feature>
<keyword evidence="4" id="KW-0472">Membrane</keyword>
<dbReference type="InterPro" id="IPR000719">
    <property type="entry name" value="Prot_kinase_dom"/>
</dbReference>
<dbReference type="Proteomes" id="UP001630127">
    <property type="component" value="Unassembled WGS sequence"/>
</dbReference>
<comment type="subcellular location">
    <subcellularLocation>
        <location evidence="1">Cell membrane</location>
        <topology evidence="1">Lipid-anchor</topology>
    </subcellularLocation>
</comment>
<keyword evidence="3" id="KW-0723">Serine/threonine-protein kinase</keyword>
<dbReference type="PROSITE" id="PS50011">
    <property type="entry name" value="PROTEIN_KINASE_DOM"/>
    <property type="match status" value="1"/>
</dbReference>